<reference evidence="4 5" key="1">
    <citation type="submission" date="2020-01" db="EMBL/GenBank/DDBJ databases">
        <title>The possibility of degradation of plastic by Microbulbifer hydrolyticus IRE-31.</title>
        <authorList>
            <person name="Liu L."/>
        </authorList>
    </citation>
    <scope>NUCLEOTIDE SEQUENCE [LARGE SCALE GENOMIC DNA]</scope>
    <source>
        <strain evidence="4 5">IRE-31</strain>
    </source>
</reference>
<feature type="transmembrane region" description="Helical" evidence="1">
    <location>
        <begin position="12"/>
        <end position="33"/>
    </location>
</feature>
<dbReference type="Proteomes" id="UP000563601">
    <property type="component" value="Unassembled WGS sequence"/>
</dbReference>
<sequence>MPRQKLFSTVRLRDLALLIVSISVLVISAHLWISDRLLVLRSVYPLESMVSRTTLTCSPGAPVWLGETLLFATESQGSLANQIAYIEPDGKRHHCENGWEGTLIASPRLSETTRFRYASLSKLITADATLAIINSGGLRLDAALVEIFPELVPSRDARLREVTIGHLLSHQAGFDRMKSEDPLFSLRKNTWCPYDIKALSSQMLDFSPGERYSYSNRGYCLLGAVLEKVTGKPFRQLIEEMYSLSDQGVRFIDGPYLKDEVRYDFRNGDFFSERYYQRFDFHALSAVAGLSGNASALAQLIHSMLRRQPLNILSATVGEGCDLSEYMNCYGYGVYVHKQSNSQLSVSMQGGVLPGSRSVAVIDEHGGVTVLLGSGQPLEGFEQTVKLYQKMYYSIEQYYKAGIAGAVSLPLGAK</sequence>
<organism evidence="3 6">
    <name type="scientific">Microbulbifer hydrolyticus</name>
    <dbReference type="NCBI Taxonomy" id="48074"/>
    <lineage>
        <taxon>Bacteria</taxon>
        <taxon>Pseudomonadati</taxon>
        <taxon>Pseudomonadota</taxon>
        <taxon>Gammaproteobacteria</taxon>
        <taxon>Cellvibrionales</taxon>
        <taxon>Microbulbiferaceae</taxon>
        <taxon>Microbulbifer</taxon>
    </lineage>
</organism>
<dbReference type="PANTHER" id="PTHR43283">
    <property type="entry name" value="BETA-LACTAMASE-RELATED"/>
    <property type="match status" value="1"/>
</dbReference>
<reference evidence="3 6" key="2">
    <citation type="submission" date="2020-08" db="EMBL/GenBank/DDBJ databases">
        <title>Genomic Encyclopedia of Type Strains, Phase IV (KMG-IV): sequencing the most valuable type-strain genomes for metagenomic binning, comparative biology and taxonomic classification.</title>
        <authorList>
            <person name="Goeker M."/>
        </authorList>
    </citation>
    <scope>NUCLEOTIDE SEQUENCE [LARGE SCALE GENOMIC DNA]</scope>
    <source>
        <strain evidence="3 6">DSM 11525</strain>
    </source>
</reference>
<protein>
    <submittedName>
        <fullName evidence="3">D-alanyl-D-alanine carboxypeptidase</fullName>
        <ecNumber evidence="3">3.4.16.4</ecNumber>
    </submittedName>
    <submittedName>
        <fullName evidence="4">Serine hydrolase</fullName>
    </submittedName>
</protein>
<dbReference type="Proteomes" id="UP000464675">
    <property type="component" value="Chromosome"/>
</dbReference>
<evidence type="ECO:0000256" key="1">
    <source>
        <dbReference type="SAM" id="Phobius"/>
    </source>
</evidence>
<dbReference type="RefSeq" id="WP_161859102.1">
    <property type="nucleotide sequence ID" value="NZ_CP047491.1"/>
</dbReference>
<keyword evidence="1" id="KW-0472">Membrane</keyword>
<keyword evidence="3" id="KW-0121">Carboxypeptidase</keyword>
<dbReference type="SUPFAM" id="SSF56601">
    <property type="entry name" value="beta-lactamase/transpeptidase-like"/>
    <property type="match status" value="1"/>
</dbReference>
<dbReference type="OrthoDB" id="9799367at2"/>
<dbReference type="EMBL" id="CP047491">
    <property type="protein sequence ID" value="QHQ39788.1"/>
    <property type="molecule type" value="Genomic_DNA"/>
</dbReference>
<keyword evidence="1" id="KW-0812">Transmembrane</keyword>
<dbReference type="AlphaFoldDB" id="A0A6P1TAI2"/>
<dbReference type="Pfam" id="PF00144">
    <property type="entry name" value="Beta-lactamase"/>
    <property type="match status" value="1"/>
</dbReference>
<keyword evidence="1" id="KW-1133">Transmembrane helix</keyword>
<keyword evidence="3" id="KW-0378">Hydrolase</keyword>
<evidence type="ECO:0000313" key="4">
    <source>
        <dbReference type="EMBL" id="QHQ39788.1"/>
    </source>
</evidence>
<dbReference type="InterPro" id="IPR050789">
    <property type="entry name" value="Diverse_Enzym_Activities"/>
</dbReference>
<name>A0A6P1TAI2_9GAMM</name>
<dbReference type="EC" id="3.4.16.4" evidence="3"/>
<proteinExistence type="predicted"/>
<dbReference type="InterPro" id="IPR001466">
    <property type="entry name" value="Beta-lactam-related"/>
</dbReference>
<evidence type="ECO:0000259" key="2">
    <source>
        <dbReference type="Pfam" id="PF00144"/>
    </source>
</evidence>
<dbReference type="Gene3D" id="3.40.710.10">
    <property type="entry name" value="DD-peptidase/beta-lactamase superfamily"/>
    <property type="match status" value="1"/>
</dbReference>
<evidence type="ECO:0000313" key="5">
    <source>
        <dbReference type="Proteomes" id="UP000464675"/>
    </source>
</evidence>
<dbReference type="GO" id="GO:0009002">
    <property type="term" value="F:serine-type D-Ala-D-Ala carboxypeptidase activity"/>
    <property type="evidence" value="ECO:0007669"/>
    <property type="project" value="UniProtKB-EC"/>
</dbReference>
<dbReference type="EMBL" id="JACHHR010000003">
    <property type="protein sequence ID" value="MBB5212115.1"/>
    <property type="molecule type" value="Genomic_DNA"/>
</dbReference>
<dbReference type="PANTHER" id="PTHR43283:SF3">
    <property type="entry name" value="BETA-LACTAMASE FAMILY PROTEIN (AFU_ORTHOLOGUE AFUA_5G07500)"/>
    <property type="match status" value="1"/>
</dbReference>
<feature type="domain" description="Beta-lactamase-related" evidence="2">
    <location>
        <begin position="108"/>
        <end position="371"/>
    </location>
</feature>
<evidence type="ECO:0000313" key="3">
    <source>
        <dbReference type="EMBL" id="MBB5212115.1"/>
    </source>
</evidence>
<keyword evidence="3" id="KW-0645">Protease</keyword>
<dbReference type="InterPro" id="IPR012338">
    <property type="entry name" value="Beta-lactam/transpept-like"/>
</dbReference>
<gene>
    <name evidence="4" type="ORF">GTQ55_12870</name>
    <name evidence="3" type="ORF">HNQ53_002340</name>
</gene>
<keyword evidence="5" id="KW-1185">Reference proteome</keyword>
<accession>A0A6P1TAI2</accession>
<evidence type="ECO:0000313" key="6">
    <source>
        <dbReference type="Proteomes" id="UP000563601"/>
    </source>
</evidence>